<dbReference type="GO" id="GO:0016616">
    <property type="term" value="F:oxidoreductase activity, acting on the CH-OH group of donors, NAD or NADP as acceptor"/>
    <property type="evidence" value="ECO:0007669"/>
    <property type="project" value="TreeGrafter"/>
</dbReference>
<dbReference type="InterPro" id="IPR036291">
    <property type="entry name" value="NAD(P)-bd_dom_sf"/>
</dbReference>
<dbReference type="Proteomes" id="UP001165667">
    <property type="component" value="Unassembled WGS sequence"/>
</dbReference>
<gene>
    <name evidence="2" type="ORF">M8523_21465</name>
</gene>
<dbReference type="PANTHER" id="PTHR42760:SF124">
    <property type="entry name" value="SHORT-CHAIN DEHYDROGENASE_REDUCTASE"/>
    <property type="match status" value="1"/>
</dbReference>
<proteinExistence type="inferred from homology"/>
<dbReference type="PRINTS" id="PR00081">
    <property type="entry name" value="GDHRDH"/>
</dbReference>
<evidence type="ECO:0000256" key="1">
    <source>
        <dbReference type="ARBA" id="ARBA00006484"/>
    </source>
</evidence>
<reference evidence="2" key="1">
    <citation type="submission" date="2022-05" db="EMBL/GenBank/DDBJ databases">
        <authorList>
            <person name="Pankratov T."/>
        </authorList>
    </citation>
    <scope>NUCLEOTIDE SEQUENCE</scope>
    <source>
        <strain evidence="2">BP6-180914</strain>
    </source>
</reference>
<dbReference type="EMBL" id="JAMOIM010000016">
    <property type="protein sequence ID" value="MCW6510591.1"/>
    <property type="molecule type" value="Genomic_DNA"/>
</dbReference>
<comment type="similarity">
    <text evidence="1">Belongs to the short-chain dehydrogenases/reductases (SDR) family.</text>
</comment>
<accession>A0AA42CLN0</accession>
<dbReference type="PRINTS" id="PR00080">
    <property type="entry name" value="SDRFAMILY"/>
</dbReference>
<name>A0AA42CLN0_9HYPH</name>
<evidence type="ECO:0000313" key="3">
    <source>
        <dbReference type="Proteomes" id="UP001165667"/>
    </source>
</evidence>
<organism evidence="2 3">
    <name type="scientific">Lichenifustis flavocetrariae</name>
    <dbReference type="NCBI Taxonomy" id="2949735"/>
    <lineage>
        <taxon>Bacteria</taxon>
        <taxon>Pseudomonadati</taxon>
        <taxon>Pseudomonadota</taxon>
        <taxon>Alphaproteobacteria</taxon>
        <taxon>Hyphomicrobiales</taxon>
        <taxon>Lichenihabitantaceae</taxon>
        <taxon>Lichenifustis</taxon>
    </lineage>
</organism>
<dbReference type="SUPFAM" id="SSF51735">
    <property type="entry name" value="NAD(P)-binding Rossmann-fold domains"/>
    <property type="match status" value="1"/>
</dbReference>
<dbReference type="Pfam" id="PF13561">
    <property type="entry name" value="adh_short_C2"/>
    <property type="match status" value="1"/>
</dbReference>
<dbReference type="AlphaFoldDB" id="A0AA42CLN0"/>
<dbReference type="Gene3D" id="3.40.50.720">
    <property type="entry name" value="NAD(P)-binding Rossmann-like Domain"/>
    <property type="match status" value="1"/>
</dbReference>
<dbReference type="InterPro" id="IPR002347">
    <property type="entry name" value="SDR_fam"/>
</dbReference>
<dbReference type="PANTHER" id="PTHR42760">
    <property type="entry name" value="SHORT-CHAIN DEHYDROGENASES/REDUCTASES FAMILY MEMBER"/>
    <property type="match status" value="1"/>
</dbReference>
<evidence type="ECO:0000313" key="2">
    <source>
        <dbReference type="EMBL" id="MCW6510591.1"/>
    </source>
</evidence>
<dbReference type="FunFam" id="3.40.50.720:FF:000084">
    <property type="entry name" value="Short-chain dehydrogenase reductase"/>
    <property type="match status" value="1"/>
</dbReference>
<sequence>MLTIEEWVGTAMRVEGKVAVVTGAHRGIGRACAEILAREGAQVIACDILADDPGYDSAAIRFRRLDVGSESDWQALAGAIEAGPGRVDILVNAAGIAPTKAGAHDVTLTDWDHIVRVNQTGVLLGMRMASAIMLGKGSLSIVNISSIWGQVGGTGQIAYHASKGAVINMTRNAAVTYAKQGIRVNAILPGLIDTEMVRIQPPAMNAATLSLTPMGRIGLPEEIAAGVLFLASDEASFVTGATLAIDGGFTAQ</sequence>
<keyword evidence="3" id="KW-1185">Reference proteome</keyword>
<protein>
    <submittedName>
        <fullName evidence="2">SDR family oxidoreductase</fullName>
    </submittedName>
</protein>
<dbReference type="RefSeq" id="WP_282586962.1">
    <property type="nucleotide sequence ID" value="NZ_JAMOIM010000016.1"/>
</dbReference>
<comment type="caution">
    <text evidence="2">The sequence shown here is derived from an EMBL/GenBank/DDBJ whole genome shotgun (WGS) entry which is preliminary data.</text>
</comment>